<dbReference type="OrthoDB" id="572024at2"/>
<dbReference type="Proteomes" id="UP000295724">
    <property type="component" value="Unassembled WGS sequence"/>
</dbReference>
<dbReference type="InterPro" id="IPR029069">
    <property type="entry name" value="HotDog_dom_sf"/>
</dbReference>
<dbReference type="RefSeq" id="WP_099018377.1">
    <property type="nucleotide sequence ID" value="NZ_NIHB01000001.1"/>
</dbReference>
<dbReference type="Pfam" id="PF09500">
    <property type="entry name" value="YiiD_C"/>
    <property type="match status" value="1"/>
</dbReference>
<evidence type="ECO:0000313" key="3">
    <source>
        <dbReference type="Proteomes" id="UP000295724"/>
    </source>
</evidence>
<keyword evidence="3" id="KW-1185">Reference proteome</keyword>
<proteinExistence type="predicted"/>
<dbReference type="EMBL" id="SNZB01000003">
    <property type="protein sequence ID" value="TDR20536.1"/>
    <property type="molecule type" value="Genomic_DNA"/>
</dbReference>
<reference evidence="2 3" key="1">
    <citation type="submission" date="2019-03" db="EMBL/GenBank/DDBJ databases">
        <title>Genomic Encyclopedia of Type Strains, Phase IV (KMG-IV): sequencing the most valuable type-strain genomes for metagenomic binning, comparative biology and taxonomic classification.</title>
        <authorList>
            <person name="Goeker M."/>
        </authorList>
    </citation>
    <scope>NUCLEOTIDE SEQUENCE [LARGE SCALE GENOMIC DNA]</scope>
    <source>
        <strain evidence="2 3">DSM 25488</strain>
    </source>
</reference>
<sequence>MNTQLPAFQDFLYAHIPMVKAMQMNLTSLSEQTLSATAPLSPNINDKSTVFGGSSAALMTICGWSLIKLNLECHGVMNDVVIQQAETQWLKAQSDDLTIEVQSQEPLHWQEICQQVTSDNRTKKILVQCQVLNTQNEICCTMIGSYVILKPK</sequence>
<name>A0A4R6XLU1_9GAMM</name>
<evidence type="ECO:0000313" key="2">
    <source>
        <dbReference type="EMBL" id="TDR20536.1"/>
    </source>
</evidence>
<evidence type="ECO:0000259" key="1">
    <source>
        <dbReference type="Pfam" id="PF09500"/>
    </source>
</evidence>
<dbReference type="SUPFAM" id="SSF54637">
    <property type="entry name" value="Thioesterase/thiol ester dehydrase-isomerase"/>
    <property type="match status" value="1"/>
</dbReference>
<comment type="caution">
    <text evidence="2">The sequence shown here is derived from an EMBL/GenBank/DDBJ whole genome shotgun (WGS) entry which is preliminary data.</text>
</comment>
<dbReference type="AlphaFoldDB" id="A0A4R6XLU1"/>
<organism evidence="2 3">
    <name type="scientific">Marinicella litoralis</name>
    <dbReference type="NCBI Taxonomy" id="644220"/>
    <lineage>
        <taxon>Bacteria</taxon>
        <taxon>Pseudomonadati</taxon>
        <taxon>Pseudomonadota</taxon>
        <taxon>Gammaproteobacteria</taxon>
        <taxon>Lysobacterales</taxon>
        <taxon>Marinicellaceae</taxon>
        <taxon>Marinicella</taxon>
    </lineage>
</organism>
<accession>A0A4R6XLU1</accession>
<feature type="domain" description="Thioesterase putative" evidence="1">
    <location>
        <begin position="8"/>
        <end position="149"/>
    </location>
</feature>
<protein>
    <submittedName>
        <fullName evidence="2">Thioesterase domain-containing protein</fullName>
    </submittedName>
</protein>
<dbReference type="Gene3D" id="3.10.129.10">
    <property type="entry name" value="Hotdog Thioesterase"/>
    <property type="match status" value="1"/>
</dbReference>
<gene>
    <name evidence="2" type="ORF">C8D91_1510</name>
</gene>
<dbReference type="InterPro" id="IPR012660">
    <property type="entry name" value="YiiD_C"/>
</dbReference>